<reference evidence="4" key="2">
    <citation type="submission" date="2016-11" db="EMBL/GenBank/DDBJ databases">
        <authorList>
            <person name="Jaros S."/>
            <person name="Januszkiewicz K."/>
            <person name="Wedrychowicz H."/>
        </authorList>
    </citation>
    <scope>NUCLEOTIDE SEQUENCE [LARGE SCALE GENOMIC DNA]</scope>
    <source>
        <strain evidence="4">DSM 19859</strain>
    </source>
</reference>
<dbReference type="RefSeq" id="WP_072979219.1">
    <property type="nucleotide sequence ID" value="NZ_FQXT01000001.1"/>
</dbReference>
<sequence>MSKRYKVMAGVLIAFLAVLILAEASQPEPINWFKGYGKQDKIPFGTYVFHEQLPSVINANRIEEVNIPPFEFLQDSTLPAGSTYFFLNGSVYNDATESNKLLEWVGRGNTLFVSAGSISKTILDSLWLGLNFYSETANQKKRPLVNFTNPRLKAERPFRLNKDVGTVYFDEIDTLKTTVLGVFDLIRDNDSSQIKKPKVNFIKTPYKNGTVYLHTFPEGFTNVFMLDSTNAEYTAKALSYLPDDGTIYLDQYYKNSKEYAVSPLRLILTNKYLKWSWYLLILVAILWVIFEGKRKQRSIPVIQPLPNKTLDYTRTIAGMYLDKKDNRQIAMHQINHILEHIRSVYTLSTERFSQDFVEKLTAKSGKPQSEIKTLVDYIILIRQKAVVSEDELIKLNTLVENFKNTH</sequence>
<name>A0A1M5SM51_9FLAO</name>
<organism evidence="4 5">
    <name type="scientific">Leeuwenhoekiella palythoae</name>
    <dbReference type="NCBI Taxonomy" id="573501"/>
    <lineage>
        <taxon>Bacteria</taxon>
        <taxon>Pseudomonadati</taxon>
        <taxon>Bacteroidota</taxon>
        <taxon>Flavobacteriia</taxon>
        <taxon>Flavobacteriales</taxon>
        <taxon>Flavobacteriaceae</taxon>
        <taxon>Leeuwenhoekiella</taxon>
    </lineage>
</organism>
<reference evidence="5" key="1">
    <citation type="submission" date="2016-11" db="EMBL/GenBank/DDBJ databases">
        <authorList>
            <person name="Varghese N."/>
            <person name="Submissions S."/>
        </authorList>
    </citation>
    <scope>NUCLEOTIDE SEQUENCE [LARGE SCALE GENOMIC DNA]</scope>
    <source>
        <strain evidence="5">DSM 19859</strain>
    </source>
</reference>
<dbReference type="STRING" id="573501.SAMN04487999_0090"/>
<proteinExistence type="predicted"/>
<evidence type="ECO:0000313" key="4">
    <source>
        <dbReference type="EMBL" id="SHH39586.1"/>
    </source>
</evidence>
<keyword evidence="1" id="KW-0812">Transmembrane</keyword>
<dbReference type="Proteomes" id="UP000290037">
    <property type="component" value="Unassembled WGS sequence"/>
</dbReference>
<keyword evidence="1" id="KW-0472">Membrane</keyword>
<reference evidence="3 6" key="3">
    <citation type="submission" date="2018-07" db="EMBL/GenBank/DDBJ databases">
        <title>Leeuwenhoekiella genomics.</title>
        <authorList>
            <person name="Tahon G."/>
            <person name="Willems A."/>
        </authorList>
    </citation>
    <scope>NUCLEOTIDE SEQUENCE [LARGE SCALE GENOMIC DNA]</scope>
    <source>
        <strain evidence="3 6">LMG 24856</strain>
    </source>
</reference>
<evidence type="ECO:0000259" key="2">
    <source>
        <dbReference type="Pfam" id="PF14258"/>
    </source>
</evidence>
<dbReference type="EMBL" id="QOVN01000004">
    <property type="protein sequence ID" value="RXG28924.1"/>
    <property type="molecule type" value="Genomic_DNA"/>
</dbReference>
<feature type="transmembrane region" description="Helical" evidence="1">
    <location>
        <begin position="272"/>
        <end position="290"/>
    </location>
</feature>
<evidence type="ECO:0000313" key="3">
    <source>
        <dbReference type="EMBL" id="RXG28924.1"/>
    </source>
</evidence>
<gene>
    <name evidence="3" type="ORF">DSM01_2386</name>
    <name evidence="4" type="ORF">SAMN04487999_0090</name>
</gene>
<protein>
    <recommendedName>
        <fullName evidence="2">DUF4350 domain-containing protein</fullName>
    </recommendedName>
</protein>
<feature type="domain" description="DUF4350" evidence="2">
    <location>
        <begin position="40"/>
        <end position="236"/>
    </location>
</feature>
<keyword evidence="1" id="KW-1133">Transmembrane helix</keyword>
<evidence type="ECO:0000313" key="6">
    <source>
        <dbReference type="Proteomes" id="UP000290037"/>
    </source>
</evidence>
<evidence type="ECO:0000256" key="1">
    <source>
        <dbReference type="SAM" id="Phobius"/>
    </source>
</evidence>
<keyword evidence="6" id="KW-1185">Reference proteome</keyword>
<dbReference type="OrthoDB" id="1111222at2"/>
<evidence type="ECO:0000313" key="5">
    <source>
        <dbReference type="Proteomes" id="UP000184240"/>
    </source>
</evidence>
<dbReference type="Proteomes" id="UP000184240">
    <property type="component" value="Unassembled WGS sequence"/>
</dbReference>
<dbReference type="InterPro" id="IPR025646">
    <property type="entry name" value="DUF4350"/>
</dbReference>
<dbReference type="Pfam" id="PF14258">
    <property type="entry name" value="DUF4350"/>
    <property type="match status" value="1"/>
</dbReference>
<dbReference type="EMBL" id="FQXT01000001">
    <property type="protein sequence ID" value="SHH39586.1"/>
    <property type="molecule type" value="Genomic_DNA"/>
</dbReference>
<dbReference type="AlphaFoldDB" id="A0A1M5SM51"/>
<accession>A0A1M5SM51</accession>